<dbReference type="RefSeq" id="WP_166844728.1">
    <property type="nucleotide sequence ID" value="NZ_JAAONY010000002.1"/>
</dbReference>
<dbReference type="GO" id="GO:0015171">
    <property type="term" value="F:amino acid transmembrane transporter activity"/>
    <property type="evidence" value="ECO:0007669"/>
    <property type="project" value="TreeGrafter"/>
</dbReference>
<keyword evidence="5 6" id="KW-0472">Membrane</keyword>
<accession>A0A7X0MVF3</accession>
<dbReference type="AlphaFoldDB" id="A0A7X0MVF3"/>
<feature type="transmembrane region" description="Helical" evidence="6">
    <location>
        <begin position="37"/>
        <end position="60"/>
    </location>
</feature>
<comment type="caution">
    <text evidence="7">The sequence shown here is derived from an EMBL/GenBank/DDBJ whole genome shotgun (WGS) entry which is preliminary data.</text>
</comment>
<sequence length="200" mass="21108">MFEALLTLIAATALLLGSPGPAPMALAAIGAGFPLRQGVAFLAGILCGLLWVMSFAALLLNGLLSIHDNLMLLMQIVASLYILWLAWSIAAAPINSAASSSTIAPGFWQGFVFNLINPKAYAAFVALFSSFLLPHEDSLSALLLTAICCFSVAVFVDGAWLLAGRLLRGIFSKPGQGRYLRILFALLMVLALLVAAVKTL</sequence>
<dbReference type="Pfam" id="PF01810">
    <property type="entry name" value="LysE"/>
    <property type="match status" value="1"/>
</dbReference>
<evidence type="ECO:0000313" key="7">
    <source>
        <dbReference type="EMBL" id="MBB6521686.1"/>
    </source>
</evidence>
<dbReference type="Proteomes" id="UP000528457">
    <property type="component" value="Unassembled WGS sequence"/>
</dbReference>
<proteinExistence type="predicted"/>
<keyword evidence="2" id="KW-1003">Cell membrane</keyword>
<comment type="subcellular location">
    <subcellularLocation>
        <location evidence="1">Cell membrane</location>
        <topology evidence="1">Multi-pass membrane protein</topology>
    </subcellularLocation>
</comment>
<gene>
    <name evidence="7" type="ORF">HNR48_001971</name>
</gene>
<evidence type="ECO:0000256" key="2">
    <source>
        <dbReference type="ARBA" id="ARBA00022475"/>
    </source>
</evidence>
<protein>
    <submittedName>
        <fullName evidence="7">Threonine/homoserine/homoserine lactone efflux protein</fullName>
    </submittedName>
</protein>
<dbReference type="FunCoup" id="A0A7X0MVF3">
    <property type="interactions" value="24"/>
</dbReference>
<organism evidence="7 8">
    <name type="scientific">Pseudoteredinibacter isoporae</name>
    <dbReference type="NCBI Taxonomy" id="570281"/>
    <lineage>
        <taxon>Bacteria</taxon>
        <taxon>Pseudomonadati</taxon>
        <taxon>Pseudomonadota</taxon>
        <taxon>Gammaproteobacteria</taxon>
        <taxon>Cellvibrionales</taxon>
        <taxon>Cellvibrionaceae</taxon>
        <taxon>Pseudoteredinibacter</taxon>
    </lineage>
</organism>
<evidence type="ECO:0000256" key="5">
    <source>
        <dbReference type="ARBA" id="ARBA00023136"/>
    </source>
</evidence>
<dbReference type="GO" id="GO:0005886">
    <property type="term" value="C:plasma membrane"/>
    <property type="evidence" value="ECO:0007669"/>
    <property type="project" value="UniProtKB-SubCell"/>
</dbReference>
<evidence type="ECO:0000256" key="1">
    <source>
        <dbReference type="ARBA" id="ARBA00004651"/>
    </source>
</evidence>
<evidence type="ECO:0000256" key="3">
    <source>
        <dbReference type="ARBA" id="ARBA00022692"/>
    </source>
</evidence>
<name>A0A7X0MVF3_9GAMM</name>
<dbReference type="PANTHER" id="PTHR30086:SF20">
    <property type="entry name" value="ARGININE EXPORTER PROTEIN ARGO-RELATED"/>
    <property type="match status" value="1"/>
</dbReference>
<evidence type="ECO:0000256" key="4">
    <source>
        <dbReference type="ARBA" id="ARBA00022989"/>
    </source>
</evidence>
<dbReference type="EMBL" id="JACHHT010000002">
    <property type="protein sequence ID" value="MBB6521686.1"/>
    <property type="molecule type" value="Genomic_DNA"/>
</dbReference>
<keyword evidence="4 6" id="KW-1133">Transmembrane helix</keyword>
<dbReference type="InterPro" id="IPR001123">
    <property type="entry name" value="LeuE-type"/>
</dbReference>
<reference evidence="7 8" key="1">
    <citation type="submission" date="2020-08" db="EMBL/GenBank/DDBJ databases">
        <title>Genomic Encyclopedia of Type Strains, Phase IV (KMG-IV): sequencing the most valuable type-strain genomes for metagenomic binning, comparative biology and taxonomic classification.</title>
        <authorList>
            <person name="Goeker M."/>
        </authorList>
    </citation>
    <scope>NUCLEOTIDE SEQUENCE [LARGE SCALE GENOMIC DNA]</scope>
    <source>
        <strain evidence="7 8">DSM 22368</strain>
    </source>
</reference>
<feature type="transmembrane region" description="Helical" evidence="6">
    <location>
        <begin position="72"/>
        <end position="92"/>
    </location>
</feature>
<dbReference type="GO" id="GO:0033228">
    <property type="term" value="P:cysteine export across plasma membrane"/>
    <property type="evidence" value="ECO:0007669"/>
    <property type="project" value="TreeGrafter"/>
</dbReference>
<evidence type="ECO:0000256" key="6">
    <source>
        <dbReference type="SAM" id="Phobius"/>
    </source>
</evidence>
<dbReference type="InParanoid" id="A0A7X0MVF3"/>
<feature type="transmembrane region" description="Helical" evidence="6">
    <location>
        <begin position="141"/>
        <end position="167"/>
    </location>
</feature>
<dbReference type="PANTHER" id="PTHR30086">
    <property type="entry name" value="ARGININE EXPORTER PROTEIN ARGO"/>
    <property type="match status" value="1"/>
</dbReference>
<feature type="transmembrane region" description="Helical" evidence="6">
    <location>
        <begin position="179"/>
        <end position="197"/>
    </location>
</feature>
<evidence type="ECO:0000313" key="8">
    <source>
        <dbReference type="Proteomes" id="UP000528457"/>
    </source>
</evidence>
<keyword evidence="8" id="KW-1185">Reference proteome</keyword>
<keyword evidence="3 6" id="KW-0812">Transmembrane</keyword>